<evidence type="ECO:0000259" key="1">
    <source>
        <dbReference type="SMART" id="SM00717"/>
    </source>
</evidence>
<dbReference type="Gene3D" id="1.10.10.60">
    <property type="entry name" value="Homeodomain-like"/>
    <property type="match status" value="1"/>
</dbReference>
<dbReference type="AlphaFoldDB" id="A0A0W4ZSG0"/>
<organism evidence="2 3">
    <name type="scientific">Pneumocystis jirovecii (strain RU7)</name>
    <name type="common">Human pneumocystis pneumonia agent</name>
    <dbReference type="NCBI Taxonomy" id="1408657"/>
    <lineage>
        <taxon>Eukaryota</taxon>
        <taxon>Fungi</taxon>
        <taxon>Dikarya</taxon>
        <taxon>Ascomycota</taxon>
        <taxon>Taphrinomycotina</taxon>
        <taxon>Pneumocystomycetes</taxon>
        <taxon>Pneumocystaceae</taxon>
        <taxon>Pneumocystis</taxon>
    </lineage>
</organism>
<dbReference type="EMBL" id="LFWA01000005">
    <property type="protein sequence ID" value="KTW31300.1"/>
    <property type="molecule type" value="Genomic_DNA"/>
</dbReference>
<proteinExistence type="predicted"/>
<protein>
    <recommendedName>
        <fullName evidence="1">Myb-like domain-containing protein</fullName>
    </recommendedName>
</protein>
<dbReference type="GO" id="GO:0003691">
    <property type="term" value="F:double-stranded telomeric DNA binding"/>
    <property type="evidence" value="ECO:0007669"/>
    <property type="project" value="TreeGrafter"/>
</dbReference>
<dbReference type="VEuPathDB" id="FungiDB:T551_01372"/>
<dbReference type="GO" id="GO:0010833">
    <property type="term" value="P:telomere maintenance via telomere lengthening"/>
    <property type="evidence" value="ECO:0007669"/>
    <property type="project" value="TreeGrafter"/>
</dbReference>
<keyword evidence="3" id="KW-1185">Reference proteome</keyword>
<reference evidence="3" key="1">
    <citation type="journal article" date="2016" name="Nat. Commun.">
        <title>Genome analysis of three Pneumocystis species reveals adaptation mechanisms to life exclusively in mammalian hosts.</title>
        <authorList>
            <person name="Ma L."/>
            <person name="Chen Z."/>
            <person name="Huang D.W."/>
            <person name="Kutty G."/>
            <person name="Ishihara M."/>
            <person name="Wang H."/>
            <person name="Abouelleil A."/>
            <person name="Bishop L."/>
            <person name="Davey E."/>
            <person name="Deng R."/>
            <person name="Deng X."/>
            <person name="Fan L."/>
            <person name="Fantoni G."/>
            <person name="Fitzgerald M."/>
            <person name="Gogineni E."/>
            <person name="Goldberg J.M."/>
            <person name="Handley G."/>
            <person name="Hu X."/>
            <person name="Huber C."/>
            <person name="Jiao X."/>
            <person name="Jones K."/>
            <person name="Levin J.Z."/>
            <person name="Liu Y."/>
            <person name="Macdonald P."/>
            <person name="Melnikov A."/>
            <person name="Raley C."/>
            <person name="Sassi M."/>
            <person name="Sherman B.T."/>
            <person name="Song X."/>
            <person name="Sykes S."/>
            <person name="Tran B."/>
            <person name="Walsh L."/>
            <person name="Xia Y."/>
            <person name="Yang J."/>
            <person name="Young S."/>
            <person name="Zeng Q."/>
            <person name="Zheng X."/>
            <person name="Stephens R."/>
            <person name="Nusbaum C."/>
            <person name="Birren B.W."/>
            <person name="Azadi P."/>
            <person name="Lempicki R.A."/>
            <person name="Cuomo C.A."/>
            <person name="Kovacs J.A."/>
        </authorList>
    </citation>
    <scope>NUCLEOTIDE SEQUENCE [LARGE SCALE GENOMIC DNA]</scope>
    <source>
        <strain evidence="3">RU7</strain>
    </source>
</reference>
<evidence type="ECO:0000313" key="3">
    <source>
        <dbReference type="Proteomes" id="UP000053447"/>
    </source>
</evidence>
<dbReference type="GeneID" id="28939890"/>
<dbReference type="SMART" id="SM00717">
    <property type="entry name" value="SANT"/>
    <property type="match status" value="1"/>
</dbReference>
<sequence length="722" mass="84765">MWNTNTTQNSLENISNNKNFEETVHEQLQIQQKTLPEDQQKNWIETSTEELTNIKTPENTTENFTNEIAIAENDVISETTYESDRFFQEQFSLSPFKIDTETLIKEDNKVDNALETEHGNKDNYIDVGDFDDFDMIREMLPDLQHHALRLINFLIPIISSTVYTKEITATGTKMYKKKEFFLQTLKLIVSQYTHAHYINLSQFLNRLSEDEVHTLLFANAALLLSELYNPLSEPPTFEDLTQQYNSLYEINQQLPFIFNIAFSNLYLQIIELRTQLFIHAIWLNKISKDHEENFQFNENNELKKYFMNENDLFEISKEDKKAYNDACIERVEKIQHIRKFSTLEALIEAFPWHNFIKLTTKFIEKNILDLLNEPKANKLSPKNYKEEKTSIIPFNSQFSEDSKNDDKNLIYSLEQKEHIFNSENEGEISASDIKHLSQIVLDVQNDDVKHIENNNQDSKYIKNFFDKQKDYQKIMWELQNENSKSLKKRNSFQDTFNNPNISIQYESDYNRKKERHIKHSLLPSISTKAKNLKSVQNSEENLKTDAVFFTSSDMSSDSEFNSPLSSPPIIPSISAQIAMELYKKSLAIQGLSSTLIMNKNNVQSTDNTEEKKHRLIKNSYQNYSDLKQHFQLNKVRRKEYKHQHRVPWSEVETSCLMKAIEEHGSQWSFILSLYGPNGTLSRDLAERGQVQLKDKARSIKEEYIRAQWKLPPGFESITCKYD</sequence>
<dbReference type="RefSeq" id="XP_018230290.1">
    <property type="nucleotide sequence ID" value="XM_018373635.1"/>
</dbReference>
<comment type="caution">
    <text evidence="2">The sequence shown here is derived from an EMBL/GenBank/DDBJ whole genome shotgun (WGS) entry which is preliminary data.</text>
</comment>
<name>A0A0W4ZSG0_PNEJ7</name>
<dbReference type="STRING" id="1408657.A0A0W4ZSG0"/>
<dbReference type="Proteomes" id="UP000053447">
    <property type="component" value="Unassembled WGS sequence"/>
</dbReference>
<gene>
    <name evidence="2" type="ORF">T551_01372</name>
</gene>
<dbReference type="OrthoDB" id="3366990at2759"/>
<dbReference type="eggNOG" id="KOG3498">
    <property type="taxonomic scope" value="Eukaryota"/>
</dbReference>
<feature type="domain" description="Myb-like" evidence="1">
    <location>
        <begin position="644"/>
        <end position="702"/>
    </location>
</feature>
<dbReference type="InterPro" id="IPR052833">
    <property type="entry name" value="Telomeric_DNA-bd_trans-reg"/>
</dbReference>
<accession>A0A0W4ZSG0</accession>
<dbReference type="PANTHER" id="PTHR47807">
    <property type="entry name" value="PROTEIN TBF1"/>
    <property type="match status" value="1"/>
</dbReference>
<dbReference type="CDD" id="cd11660">
    <property type="entry name" value="SANT_TRF"/>
    <property type="match status" value="1"/>
</dbReference>
<dbReference type="Pfam" id="PF00249">
    <property type="entry name" value="Myb_DNA-binding"/>
    <property type="match status" value="1"/>
</dbReference>
<evidence type="ECO:0000313" key="2">
    <source>
        <dbReference type="EMBL" id="KTW31300.1"/>
    </source>
</evidence>
<dbReference type="PANTHER" id="PTHR47807:SF1">
    <property type="entry name" value="PROTEIN TBF1"/>
    <property type="match status" value="1"/>
</dbReference>
<dbReference type="InterPro" id="IPR001005">
    <property type="entry name" value="SANT/Myb"/>
</dbReference>